<dbReference type="Pfam" id="PF00702">
    <property type="entry name" value="Hydrolase"/>
    <property type="match status" value="1"/>
</dbReference>
<dbReference type="Gene3D" id="3.40.50.1000">
    <property type="entry name" value="HAD superfamily/HAD-like"/>
    <property type="match status" value="1"/>
</dbReference>
<dbReference type="InterPro" id="IPR023214">
    <property type="entry name" value="HAD_sf"/>
</dbReference>
<dbReference type="Proteomes" id="UP001172645">
    <property type="component" value="Unassembled WGS sequence"/>
</dbReference>
<keyword evidence="3" id="KW-1185">Reference proteome</keyword>
<keyword evidence="1" id="KW-0732">Signal</keyword>
<dbReference type="SUPFAM" id="SSF56784">
    <property type="entry name" value="HAD-like"/>
    <property type="match status" value="1"/>
</dbReference>
<keyword evidence="2" id="KW-0378">Hydrolase</keyword>
<sequence>MRYVDCQPARRHVLFAAMALSLGLLATLSPLRAQDGSTDPLPSWNDSTNKQAIVDFVKATTDQNKSTFVPAEQRIATFDQDGTLWVEHPIYSQVTYRLDRVPALVAAKPELKKVEPFKTVLTGDREAIAKLPMKELEKLPATTLTGMTIDQFTAEVKKWLADAKDPRWKHPYTDLTYQPMQEVLKYLRANGYKTYIVTGGGQDFVRVHTEGTYGIPPEQVVGTVGGTTYGHDKNGKTTLTKQPKLLLNDNNAGKPEGIHLMIGRRPLIAFGNSIGDEQVLEYTKTGDGPRLALLLLHDDAVREYAHGPAQGLPDSKIGTFTQKLYDEAKADDWLVISMKNDWKRIFADDVASGQ</sequence>
<evidence type="ECO:0000313" key="2">
    <source>
        <dbReference type="EMBL" id="MDL2397435.1"/>
    </source>
</evidence>
<feature type="chain" id="PRO_5046390808" evidence="1">
    <location>
        <begin position="34"/>
        <end position="354"/>
    </location>
</feature>
<evidence type="ECO:0000313" key="3">
    <source>
        <dbReference type="Proteomes" id="UP001172645"/>
    </source>
</evidence>
<organism evidence="2 3">
    <name type="scientific">Rhizobium mayense</name>
    <dbReference type="NCBI Taxonomy" id="1312184"/>
    <lineage>
        <taxon>Bacteria</taxon>
        <taxon>Pseudomonadati</taxon>
        <taxon>Pseudomonadota</taxon>
        <taxon>Alphaproteobacteria</taxon>
        <taxon>Hyphomicrobiales</taxon>
        <taxon>Rhizobiaceae</taxon>
        <taxon>Rhizobium/Agrobacterium group</taxon>
        <taxon>Rhizobium</taxon>
    </lineage>
</organism>
<dbReference type="GO" id="GO:0016787">
    <property type="term" value="F:hydrolase activity"/>
    <property type="evidence" value="ECO:0007669"/>
    <property type="project" value="UniProtKB-KW"/>
</dbReference>
<comment type="caution">
    <text evidence="2">The sequence shown here is derived from an EMBL/GenBank/DDBJ whole genome shotgun (WGS) entry which is preliminary data.</text>
</comment>
<name>A0ABT7JM58_9HYPH</name>
<evidence type="ECO:0000256" key="1">
    <source>
        <dbReference type="SAM" id="SignalP"/>
    </source>
</evidence>
<accession>A0ABT7JM58</accession>
<dbReference type="EMBL" id="JARFYM010000001">
    <property type="protein sequence ID" value="MDL2397435.1"/>
    <property type="molecule type" value="Genomic_DNA"/>
</dbReference>
<dbReference type="EC" id="3.1.3.-" evidence="2"/>
<gene>
    <name evidence="2" type="ORF">PY649_00885</name>
</gene>
<feature type="signal peptide" evidence="1">
    <location>
        <begin position="1"/>
        <end position="33"/>
    </location>
</feature>
<dbReference type="InterPro" id="IPR036412">
    <property type="entry name" value="HAD-like_sf"/>
</dbReference>
<protein>
    <submittedName>
        <fullName evidence="2">HAD family hydrolase</fullName>
        <ecNumber evidence="2">3.1.3.-</ecNumber>
    </submittedName>
</protein>
<reference evidence="2" key="1">
    <citation type="submission" date="2023-06" db="EMBL/GenBank/DDBJ databases">
        <title>Phylogenetic Diversity of Rhizobium strains.</title>
        <authorList>
            <person name="Moura F.T."/>
            <person name="Helene L.C.F."/>
            <person name="Hungria M."/>
        </authorList>
    </citation>
    <scope>NUCLEOTIDE SEQUENCE</scope>
    <source>
        <strain evidence="2">CCGE526</strain>
    </source>
</reference>
<proteinExistence type="predicted"/>
<dbReference type="RefSeq" id="WP_285866194.1">
    <property type="nucleotide sequence ID" value="NZ_JARFYM010000001.1"/>
</dbReference>